<evidence type="ECO:0000256" key="6">
    <source>
        <dbReference type="SAM" id="Phobius"/>
    </source>
</evidence>
<evidence type="ECO:0000256" key="2">
    <source>
        <dbReference type="ARBA" id="ARBA00005982"/>
    </source>
</evidence>
<keyword evidence="3 6" id="KW-0812">Transmembrane</keyword>
<evidence type="ECO:0000256" key="3">
    <source>
        <dbReference type="ARBA" id="ARBA00022692"/>
    </source>
</evidence>
<evidence type="ECO:0000256" key="5">
    <source>
        <dbReference type="ARBA" id="ARBA00023136"/>
    </source>
</evidence>
<comment type="similarity">
    <text evidence="2">Belongs to the major facilitator superfamily. Proton-dependent oligopeptide transporter (POT/PTR) (TC 2.A.17) family.</text>
</comment>
<dbReference type="GO" id="GO:0016020">
    <property type="term" value="C:membrane"/>
    <property type="evidence" value="ECO:0007669"/>
    <property type="project" value="UniProtKB-SubCell"/>
</dbReference>
<dbReference type="AlphaFoldDB" id="A0AAD8W2S9"/>
<dbReference type="Gene3D" id="1.20.1250.20">
    <property type="entry name" value="MFS general substrate transporter like domains"/>
    <property type="match status" value="2"/>
</dbReference>
<feature type="transmembrane region" description="Helical" evidence="6">
    <location>
        <begin position="301"/>
        <end position="322"/>
    </location>
</feature>
<dbReference type="GO" id="GO:0006857">
    <property type="term" value="P:oligopeptide transport"/>
    <property type="evidence" value="ECO:0007669"/>
    <property type="project" value="InterPro"/>
</dbReference>
<dbReference type="Pfam" id="PF00854">
    <property type="entry name" value="PTR2"/>
    <property type="match status" value="2"/>
</dbReference>
<dbReference type="EMBL" id="JAUUTY010000005">
    <property type="protein sequence ID" value="KAK1632732.1"/>
    <property type="molecule type" value="Genomic_DNA"/>
</dbReference>
<dbReference type="SUPFAM" id="SSF103473">
    <property type="entry name" value="MFS general substrate transporter"/>
    <property type="match status" value="1"/>
</dbReference>
<dbReference type="PANTHER" id="PTHR11654">
    <property type="entry name" value="OLIGOPEPTIDE TRANSPORTER-RELATED"/>
    <property type="match status" value="1"/>
</dbReference>
<dbReference type="GO" id="GO:0022857">
    <property type="term" value="F:transmembrane transporter activity"/>
    <property type="evidence" value="ECO:0007669"/>
    <property type="project" value="InterPro"/>
</dbReference>
<keyword evidence="8" id="KW-1185">Reference proteome</keyword>
<keyword evidence="5 6" id="KW-0472">Membrane</keyword>
<feature type="transmembrane region" description="Helical" evidence="6">
    <location>
        <begin position="429"/>
        <end position="450"/>
    </location>
</feature>
<comment type="caution">
    <text evidence="7">The sequence shown here is derived from an EMBL/GenBank/DDBJ whole genome shotgun (WGS) entry which is preliminary data.</text>
</comment>
<dbReference type="PROSITE" id="PS01022">
    <property type="entry name" value="PTR2_1"/>
    <property type="match status" value="1"/>
</dbReference>
<comment type="subcellular location">
    <subcellularLocation>
        <location evidence="1">Membrane</location>
        <topology evidence="1">Multi-pass membrane protein</topology>
    </subcellularLocation>
</comment>
<evidence type="ECO:0000313" key="8">
    <source>
        <dbReference type="Proteomes" id="UP001231189"/>
    </source>
</evidence>
<feature type="transmembrane region" description="Helical" evidence="6">
    <location>
        <begin position="174"/>
        <end position="194"/>
    </location>
</feature>
<protein>
    <submittedName>
        <fullName evidence="7">Uncharacterized protein</fullName>
    </submittedName>
</protein>
<evidence type="ECO:0000256" key="4">
    <source>
        <dbReference type="ARBA" id="ARBA00022989"/>
    </source>
</evidence>
<dbReference type="InterPro" id="IPR000109">
    <property type="entry name" value="POT_fam"/>
</dbReference>
<sequence length="466" mass="51301">MAERFSFFGVSFNLITYLTGPLGKGVAEAASAVNIWNGVAQLLPLLGAAVADSWLGRYRTILLASVIYILALAMLALSTLLSSRSDKCGDANTPCPSPSGLQMAAFYTSLYMVGLAQGGHKPCVQAFGADQFDQSDPREAASRSSFFNWWYFSISAGTAIMLVFLSYVQDNIGWALSFGILCAMMAFSLVVFLLGTHTYRYYYVFGSKQCRLVATACEAFTSWTSSWRKQKLTNPLLATSTLESRSHADDEEHEVVITHAYLLEDAKSFVCITVVVLLPLYDRALVPLARRYMGLSSGITMLQRIGTGMVLSLLSMVVAALVETRRLQVAMDAGLADLPDAPIPMSLWWMLPQYVLVGAAEVFTMVGLQEFFYDQVSDKLRSLGLALYLSIFGIGNFISSGLISGIDRATTARGQSWISNNLNRGHLDYFYWVIAALSALDLLMYVFFAVTFKYKTKASVIVTRIY</sequence>
<feature type="transmembrane region" description="Helical" evidence="6">
    <location>
        <begin position="148"/>
        <end position="168"/>
    </location>
</feature>
<dbReference type="InterPro" id="IPR036259">
    <property type="entry name" value="MFS_trans_sf"/>
</dbReference>
<feature type="transmembrane region" description="Helical" evidence="6">
    <location>
        <begin position="385"/>
        <end position="406"/>
    </location>
</feature>
<feature type="transmembrane region" description="Helical" evidence="6">
    <location>
        <begin position="354"/>
        <end position="373"/>
    </location>
</feature>
<keyword evidence="4 6" id="KW-1133">Transmembrane helix</keyword>
<proteinExistence type="inferred from homology"/>
<evidence type="ECO:0000313" key="7">
    <source>
        <dbReference type="EMBL" id="KAK1632732.1"/>
    </source>
</evidence>
<feature type="transmembrane region" description="Helical" evidence="6">
    <location>
        <begin position="61"/>
        <end position="81"/>
    </location>
</feature>
<reference evidence="7" key="1">
    <citation type="submission" date="2023-07" db="EMBL/GenBank/DDBJ databases">
        <title>A chromosome-level genome assembly of Lolium multiflorum.</title>
        <authorList>
            <person name="Chen Y."/>
            <person name="Copetti D."/>
            <person name="Kolliker R."/>
            <person name="Studer B."/>
        </authorList>
    </citation>
    <scope>NUCLEOTIDE SEQUENCE</scope>
    <source>
        <strain evidence="7">02402/16</strain>
        <tissue evidence="7">Leaf</tissue>
    </source>
</reference>
<evidence type="ECO:0000256" key="1">
    <source>
        <dbReference type="ARBA" id="ARBA00004141"/>
    </source>
</evidence>
<dbReference type="Proteomes" id="UP001231189">
    <property type="component" value="Unassembled WGS sequence"/>
</dbReference>
<accession>A0AAD8W2S9</accession>
<name>A0AAD8W2S9_LOLMU</name>
<dbReference type="InterPro" id="IPR018456">
    <property type="entry name" value="PTR2_symporter_CS"/>
</dbReference>
<organism evidence="7 8">
    <name type="scientific">Lolium multiflorum</name>
    <name type="common">Italian ryegrass</name>
    <name type="synonym">Lolium perenne subsp. multiflorum</name>
    <dbReference type="NCBI Taxonomy" id="4521"/>
    <lineage>
        <taxon>Eukaryota</taxon>
        <taxon>Viridiplantae</taxon>
        <taxon>Streptophyta</taxon>
        <taxon>Embryophyta</taxon>
        <taxon>Tracheophyta</taxon>
        <taxon>Spermatophyta</taxon>
        <taxon>Magnoliopsida</taxon>
        <taxon>Liliopsida</taxon>
        <taxon>Poales</taxon>
        <taxon>Poaceae</taxon>
        <taxon>BOP clade</taxon>
        <taxon>Pooideae</taxon>
        <taxon>Poodae</taxon>
        <taxon>Poeae</taxon>
        <taxon>Poeae Chloroplast Group 2 (Poeae type)</taxon>
        <taxon>Loliodinae</taxon>
        <taxon>Loliinae</taxon>
        <taxon>Lolium</taxon>
    </lineage>
</organism>
<gene>
    <name evidence="7" type="ORF">QYE76_007047</name>
</gene>